<reference evidence="2" key="1">
    <citation type="submission" date="2014-10" db="EMBL/GenBank/DDBJ databases">
        <title>Host range determinants in two T5-related coliphages isolated from horse feces.</title>
        <authorList>
            <person name="Golomidova A.K."/>
            <person name="Kulikov E.E."/>
            <person name="Letarov A.V."/>
            <person name="Prokhorov N.S."/>
        </authorList>
    </citation>
    <scope>NUCLEOTIDE SEQUENCE [LARGE SCALE GENOMIC DNA]</scope>
</reference>
<dbReference type="EMBL" id="KM979355">
    <property type="protein sequence ID" value="AJA41725.1"/>
    <property type="molecule type" value="Genomic_DNA"/>
</dbReference>
<keyword evidence="1" id="KW-0540">Nuclease</keyword>
<keyword evidence="2" id="KW-1185">Reference proteome</keyword>
<dbReference type="Proteomes" id="UP000031089">
    <property type="component" value="Segment"/>
</dbReference>
<keyword evidence="1" id="KW-0378">Hydrolase</keyword>
<evidence type="ECO:0000313" key="1">
    <source>
        <dbReference type="EMBL" id="AJA41725.1"/>
    </source>
</evidence>
<keyword evidence="1" id="KW-0255">Endonuclease</keyword>
<proteinExistence type="predicted"/>
<organism evidence="1 2">
    <name type="scientific">Escherichia phage DT571/2</name>
    <dbReference type="NCBI Taxonomy" id="1567007"/>
    <lineage>
        <taxon>Viruses</taxon>
        <taxon>Duplodnaviria</taxon>
        <taxon>Heunggongvirae</taxon>
        <taxon>Uroviricota</taxon>
        <taxon>Caudoviricetes</taxon>
        <taxon>Demerecviridae</taxon>
        <taxon>Markadamsvirinae</taxon>
        <taxon>Tequintavirus</taxon>
        <taxon>Tequintavirus DT5712</taxon>
    </lineage>
</organism>
<sequence>MYRKAIFCAGYFLPLICITKSFRLGSTECGFKQPAGSPLTLLCTSWLFNQVNVPSSGLYSRILFNSSCVIKTNLLN</sequence>
<evidence type="ECO:0000313" key="2">
    <source>
        <dbReference type="Proteomes" id="UP000031089"/>
    </source>
</evidence>
<gene>
    <name evidence="1" type="ORF">DT5712_000072</name>
</gene>
<reference evidence="1 2" key="2">
    <citation type="journal article" date="2015" name="Arch. Virol.">
        <title>Complete genome sequences of T5-related Escherichia coli bacteriophages DT57C and DT571/2 isolated from horse feces.</title>
        <authorList>
            <person name="Golomidova A.K."/>
            <person name="Kulikov E.E."/>
            <person name="Prokhorov N.S."/>
            <person name="Guerrero-Ferreira R.C."/>
            <person name="Ksenzenko V.N."/>
            <person name="Tarasyan K.K."/>
            <person name="Letarov A.V."/>
        </authorList>
    </citation>
    <scope>NUCLEOTIDE SEQUENCE [LARGE SCALE GENOMIC DNA]</scope>
</reference>
<accession>A0A0A7RSW9</accession>
<protein>
    <submittedName>
        <fullName evidence="1">Putative H-N-H-endonuclease P-TflVIII</fullName>
    </submittedName>
</protein>
<name>A0A0A7RSW9_9CAUD</name>
<dbReference type="GO" id="GO:0004519">
    <property type="term" value="F:endonuclease activity"/>
    <property type="evidence" value="ECO:0007669"/>
    <property type="project" value="UniProtKB-KW"/>
</dbReference>